<accession>A0A0U1LZM7</accession>
<feature type="transmembrane region" description="Helical" evidence="8">
    <location>
        <begin position="290"/>
        <end position="308"/>
    </location>
</feature>
<sequence>MESKHWQTPPAGGHGHPMSLTTRELARTRGENLTGEIKNPLVGIPKTQLMAEVEDFAHEHQLTDILPLLKKGALVAQSPKEFESIQELDESERQALRMEVTGRWKHPFILYYTIVLNSIAAAVQGWDQTGSNGANLSFQDELGIPDTKGGPCDKLGPGVCDRNLWIVGLVNSAPYIAVWLLSSWISDPLNHWLGRRGVIFIGAIFSVLAPIGSATVHTWPQLIACRCLLGIGMGLKEVTVPVFSAENAPTNIRGALVMSWQMWTAFGIFLGYCANLAVVHTGAITWRLQLGSAFIPAVPLVFGIWFCPESPRWLMTKKKHGQAYQSLLRLRNIPLQAARDLYYIHAQLAQEDVLLEEAGLSKSANLVTRFIELATIPRNRRAAQASGIVMIAQQMCGINIIAFYSSTIFSQAGASNVAALLASWGFGLINFLFAFPAIRTIDTFGRRGLLLFTFPNMCWTLLVAGFCFWIPKESNTHLALIALFIYFFAMFYSPGEGPVPFTYSAEVFPLSHREVGMAWAVATNNFWSSILSLTFPYILDAFTPQGAFGFYAGLNLVAFVLIFLFVPETKQRSLEELDYVFAMTTRRHAAYQLFEVLPWWIKRYIFGLKHGECPELYKTESSLVMRDFETVENVITHPILLSEQKDQLDPLTARTYLTAALSQFLGLLGTSIALDILKIEHIPVSQSSQRQFLWIRVPREDAAAVVAALSSWVGSSTTSSRSGNTAAGAGDEGSVAWRVCAKGNFLGAIVHGSGGDVFDA</sequence>
<evidence type="ECO:0000256" key="4">
    <source>
        <dbReference type="ARBA" id="ARBA00022692"/>
    </source>
</evidence>
<dbReference type="InterPro" id="IPR049128">
    <property type="entry name" value="Pop8-like_dom"/>
</dbReference>
<dbReference type="NCBIfam" id="TIGR00879">
    <property type="entry name" value="SP"/>
    <property type="match status" value="1"/>
</dbReference>
<dbReference type="PROSITE" id="PS50850">
    <property type="entry name" value="MFS"/>
    <property type="match status" value="1"/>
</dbReference>
<dbReference type="InterPro" id="IPR020846">
    <property type="entry name" value="MFS_dom"/>
</dbReference>
<evidence type="ECO:0000256" key="2">
    <source>
        <dbReference type="ARBA" id="ARBA00010992"/>
    </source>
</evidence>
<feature type="transmembrane region" description="Helical" evidence="8">
    <location>
        <begin position="417"/>
        <end position="437"/>
    </location>
</feature>
<proteinExistence type="inferred from homology"/>
<feature type="transmembrane region" description="Helical" evidence="8">
    <location>
        <begin position="164"/>
        <end position="185"/>
    </location>
</feature>
<evidence type="ECO:0000256" key="8">
    <source>
        <dbReference type="SAM" id="Phobius"/>
    </source>
</evidence>
<feature type="region of interest" description="Disordered" evidence="7">
    <location>
        <begin position="1"/>
        <end position="20"/>
    </location>
</feature>
<dbReference type="InterPro" id="IPR005828">
    <property type="entry name" value="MFS_sugar_transport-like"/>
</dbReference>
<feature type="transmembrane region" description="Helical" evidence="8">
    <location>
        <begin position="263"/>
        <end position="284"/>
    </location>
</feature>
<dbReference type="GO" id="GO:0016020">
    <property type="term" value="C:membrane"/>
    <property type="evidence" value="ECO:0007669"/>
    <property type="project" value="UniProtKB-SubCell"/>
</dbReference>
<feature type="transmembrane region" description="Helical" evidence="8">
    <location>
        <begin position="516"/>
        <end position="539"/>
    </location>
</feature>
<reference evidence="10 11" key="1">
    <citation type="submission" date="2015-04" db="EMBL/GenBank/DDBJ databases">
        <authorList>
            <person name="Syromyatnikov M.Y."/>
            <person name="Popov V.N."/>
        </authorList>
    </citation>
    <scope>NUCLEOTIDE SEQUENCE [LARGE SCALE GENOMIC DNA]</scope>
    <source>
        <strain evidence="10">WF-38-12</strain>
    </source>
</reference>
<keyword evidence="10" id="KW-0762">Sugar transport</keyword>
<feature type="transmembrane region" description="Helical" evidence="8">
    <location>
        <begin position="545"/>
        <end position="566"/>
    </location>
</feature>
<keyword evidence="3" id="KW-0813">Transport</keyword>
<dbReference type="Gene3D" id="1.20.1250.20">
    <property type="entry name" value="MFS general substrate transporter like domains"/>
    <property type="match status" value="1"/>
</dbReference>
<dbReference type="AlphaFoldDB" id="A0A0U1LZM7"/>
<dbReference type="OrthoDB" id="5290825at2759"/>
<name>A0A0U1LZM7_TALIS</name>
<dbReference type="Proteomes" id="UP000054383">
    <property type="component" value="Unassembled WGS sequence"/>
</dbReference>
<feature type="domain" description="Major facilitator superfamily (MFS) profile" evidence="9">
    <location>
        <begin position="113"/>
        <end position="570"/>
    </location>
</feature>
<dbReference type="PRINTS" id="PR00171">
    <property type="entry name" value="SUGRTRNSPORT"/>
</dbReference>
<keyword evidence="11" id="KW-1185">Reference proteome</keyword>
<evidence type="ECO:0000256" key="1">
    <source>
        <dbReference type="ARBA" id="ARBA00004141"/>
    </source>
</evidence>
<dbReference type="GO" id="GO:0015791">
    <property type="term" value="P:polyol transmembrane transport"/>
    <property type="evidence" value="ECO:0007669"/>
    <property type="project" value="UniProtKB-ARBA"/>
</dbReference>
<dbReference type="GO" id="GO:0015798">
    <property type="term" value="P:myo-inositol transport"/>
    <property type="evidence" value="ECO:0007669"/>
    <property type="project" value="UniProtKB-ARBA"/>
</dbReference>
<feature type="transmembrane region" description="Helical" evidence="8">
    <location>
        <begin position="385"/>
        <end position="405"/>
    </location>
</feature>
<dbReference type="OMA" id="TRTHAKY"/>
<feature type="transmembrane region" description="Helical" evidence="8">
    <location>
        <begin position="449"/>
        <end position="471"/>
    </location>
</feature>
<organism evidence="10 11">
    <name type="scientific">Talaromyces islandicus</name>
    <name type="common">Penicillium islandicum</name>
    <dbReference type="NCBI Taxonomy" id="28573"/>
    <lineage>
        <taxon>Eukaryota</taxon>
        <taxon>Fungi</taxon>
        <taxon>Dikarya</taxon>
        <taxon>Ascomycota</taxon>
        <taxon>Pezizomycotina</taxon>
        <taxon>Eurotiomycetes</taxon>
        <taxon>Eurotiomycetidae</taxon>
        <taxon>Eurotiales</taxon>
        <taxon>Trichocomaceae</taxon>
        <taxon>Talaromyces</taxon>
        <taxon>Talaromyces sect. Islandici</taxon>
    </lineage>
</organism>
<dbReference type="InterPro" id="IPR003663">
    <property type="entry name" value="Sugar/inositol_transpt"/>
</dbReference>
<evidence type="ECO:0000256" key="7">
    <source>
        <dbReference type="SAM" id="MobiDB-lite"/>
    </source>
</evidence>
<dbReference type="InterPro" id="IPR036259">
    <property type="entry name" value="MFS_trans_sf"/>
</dbReference>
<comment type="subcellular location">
    <subcellularLocation>
        <location evidence="1">Membrane</location>
        <topology evidence="1">Multi-pass membrane protein</topology>
    </subcellularLocation>
</comment>
<comment type="similarity">
    <text evidence="2">Belongs to the major facilitator superfamily. Sugar transporter (TC 2.A.1.1) family.</text>
</comment>
<gene>
    <name evidence="10" type="ORF">PISL3812_05643</name>
</gene>
<evidence type="ECO:0000256" key="5">
    <source>
        <dbReference type="ARBA" id="ARBA00022989"/>
    </source>
</evidence>
<feature type="transmembrane region" description="Helical" evidence="8">
    <location>
        <begin position="197"/>
        <end position="216"/>
    </location>
</feature>
<dbReference type="PANTHER" id="PTHR48020:SF14">
    <property type="entry name" value="SUGAR TRANSPORTER, PUTATIVE-RELATED"/>
    <property type="match status" value="1"/>
</dbReference>
<evidence type="ECO:0000313" key="11">
    <source>
        <dbReference type="Proteomes" id="UP000054383"/>
    </source>
</evidence>
<dbReference type="Pfam" id="PF00083">
    <property type="entry name" value="Sugar_tr"/>
    <property type="match status" value="1"/>
</dbReference>
<evidence type="ECO:0000256" key="6">
    <source>
        <dbReference type="ARBA" id="ARBA00023136"/>
    </source>
</evidence>
<evidence type="ECO:0000313" key="10">
    <source>
        <dbReference type="EMBL" id="CRG88612.1"/>
    </source>
</evidence>
<dbReference type="GO" id="GO:0022857">
    <property type="term" value="F:transmembrane transporter activity"/>
    <property type="evidence" value="ECO:0007669"/>
    <property type="project" value="InterPro"/>
</dbReference>
<evidence type="ECO:0000256" key="3">
    <source>
        <dbReference type="ARBA" id="ARBA00022448"/>
    </source>
</evidence>
<dbReference type="FunFam" id="1.20.1250.20:FF:000100">
    <property type="entry name" value="MFS sugar transporter, putative"/>
    <property type="match status" value="1"/>
</dbReference>
<protein>
    <submittedName>
        <fullName evidence="10">Low-affinity glucose transporter</fullName>
    </submittedName>
</protein>
<dbReference type="SUPFAM" id="SSF103473">
    <property type="entry name" value="MFS general substrate transporter"/>
    <property type="match status" value="1"/>
</dbReference>
<dbReference type="InterPro" id="IPR050814">
    <property type="entry name" value="Myo-inositol_Transporter"/>
</dbReference>
<dbReference type="EMBL" id="CVMT01000005">
    <property type="protein sequence ID" value="CRG88612.1"/>
    <property type="molecule type" value="Genomic_DNA"/>
</dbReference>
<feature type="transmembrane region" description="Helical" evidence="8">
    <location>
        <begin position="477"/>
        <end position="495"/>
    </location>
</feature>
<dbReference type="InterPro" id="IPR005829">
    <property type="entry name" value="Sugar_transporter_CS"/>
</dbReference>
<evidence type="ECO:0000259" key="9">
    <source>
        <dbReference type="PROSITE" id="PS50850"/>
    </source>
</evidence>
<keyword evidence="4 8" id="KW-0812">Transmembrane</keyword>
<keyword evidence="5 8" id="KW-1133">Transmembrane helix</keyword>
<dbReference type="Pfam" id="PF20976">
    <property type="entry name" value="Pop8"/>
    <property type="match status" value="1"/>
</dbReference>
<keyword evidence="6 8" id="KW-0472">Membrane</keyword>
<dbReference type="PROSITE" id="PS00217">
    <property type="entry name" value="SUGAR_TRANSPORT_2"/>
    <property type="match status" value="1"/>
</dbReference>
<dbReference type="PANTHER" id="PTHR48020">
    <property type="entry name" value="PROTON MYO-INOSITOL COTRANSPORTER"/>
    <property type="match status" value="1"/>
</dbReference>